<feature type="domain" description="ABC transporter" evidence="11">
    <location>
        <begin position="6"/>
        <end position="236"/>
    </location>
</feature>
<dbReference type="GO" id="GO:0015418">
    <property type="term" value="F:ABC-type quaternary ammonium compound transporting activity"/>
    <property type="evidence" value="ECO:0007669"/>
    <property type="project" value="UniProtKB-EC"/>
</dbReference>
<keyword evidence="2" id="KW-1003">Cell membrane</keyword>
<feature type="compositionally biased region" description="Low complexity" evidence="10">
    <location>
        <begin position="252"/>
        <end position="263"/>
    </location>
</feature>
<keyword evidence="7" id="KW-0406">Ion transport</keyword>
<reference evidence="12 13" key="1">
    <citation type="submission" date="2020-07" db="EMBL/GenBank/DDBJ databases">
        <title>Sequencing the genomes of 1000 actinobacteria strains.</title>
        <authorList>
            <person name="Klenk H.-P."/>
        </authorList>
    </citation>
    <scope>NUCLEOTIDE SEQUENCE [LARGE SCALE GENOMIC DNA]</scope>
    <source>
        <strain evidence="12 13">DSM 103833</strain>
    </source>
</reference>
<dbReference type="SUPFAM" id="SSF52540">
    <property type="entry name" value="P-loop containing nucleoside triphosphate hydrolases"/>
    <property type="match status" value="1"/>
</dbReference>
<evidence type="ECO:0000256" key="3">
    <source>
        <dbReference type="ARBA" id="ARBA00022496"/>
    </source>
</evidence>
<evidence type="ECO:0000256" key="4">
    <source>
        <dbReference type="ARBA" id="ARBA00022741"/>
    </source>
</evidence>
<protein>
    <recommendedName>
        <fullName evidence="9">ABC-type quaternary amine transporter</fullName>
        <ecNumber evidence="9">7.6.2.9</ecNumber>
    </recommendedName>
</protein>
<feature type="region of interest" description="Disordered" evidence="10">
    <location>
        <begin position="252"/>
        <end position="289"/>
    </location>
</feature>
<dbReference type="GO" id="GO:0005524">
    <property type="term" value="F:ATP binding"/>
    <property type="evidence" value="ECO:0007669"/>
    <property type="project" value="UniProtKB-KW"/>
</dbReference>
<keyword evidence="8" id="KW-0472">Membrane</keyword>
<dbReference type="Gene3D" id="3.40.50.300">
    <property type="entry name" value="P-loop containing nucleotide triphosphate hydrolases"/>
    <property type="match status" value="1"/>
</dbReference>
<accession>A0A853BZ84</accession>
<dbReference type="InterPro" id="IPR003439">
    <property type="entry name" value="ABC_transporter-like_ATP-bd"/>
</dbReference>
<gene>
    <name evidence="12" type="ORF">HNR19_000151</name>
</gene>
<evidence type="ECO:0000313" key="13">
    <source>
        <dbReference type="Proteomes" id="UP000530424"/>
    </source>
</evidence>
<comment type="caution">
    <text evidence="12">The sequence shown here is derived from an EMBL/GenBank/DDBJ whole genome shotgun (WGS) entry which is preliminary data.</text>
</comment>
<dbReference type="PROSITE" id="PS00211">
    <property type="entry name" value="ABC_TRANSPORTER_1"/>
    <property type="match status" value="1"/>
</dbReference>
<keyword evidence="5 12" id="KW-0067">ATP-binding</keyword>
<dbReference type="InterPro" id="IPR003593">
    <property type="entry name" value="AAA+_ATPase"/>
</dbReference>
<dbReference type="FunFam" id="3.40.50.300:FF:000425">
    <property type="entry name" value="Probable ABC transporter, ATP-binding subunit"/>
    <property type="match status" value="1"/>
</dbReference>
<name>A0A853BZ84_9ACTN</name>
<dbReference type="InterPro" id="IPR027417">
    <property type="entry name" value="P-loop_NTPase"/>
</dbReference>
<keyword evidence="13" id="KW-1185">Reference proteome</keyword>
<dbReference type="Proteomes" id="UP000530424">
    <property type="component" value="Unassembled WGS sequence"/>
</dbReference>
<evidence type="ECO:0000256" key="2">
    <source>
        <dbReference type="ARBA" id="ARBA00022475"/>
    </source>
</evidence>
<dbReference type="PANTHER" id="PTHR42781">
    <property type="entry name" value="SPERMIDINE/PUTRESCINE IMPORT ATP-BINDING PROTEIN POTA"/>
    <property type="match status" value="1"/>
</dbReference>
<evidence type="ECO:0000256" key="1">
    <source>
        <dbReference type="ARBA" id="ARBA00022448"/>
    </source>
</evidence>
<evidence type="ECO:0000256" key="7">
    <source>
        <dbReference type="ARBA" id="ARBA00023065"/>
    </source>
</evidence>
<sequence length="371" mass="38937">MVTAALEVSSASVSFDGVRAVDDVSLSLPDGEVLAVVGPSGCGKSSLLRAVAGLEPLSSGRVSWAGQDLAGVPTHRRGFALMFQDGQLFDHLTVARNVAYALRLRRVSRAETATRVEELLELVGLGGYGARLPRTLSGGERQRVALARSLAAEPRLLLLDEPLSALDAGLRTRLAADLRRILREAGTTALLVTHDQEEAFTIADRLAVMRAGRVVQQGTTAEVWAAPADPETALFLGYAAVLEGPAADRLMSNPPSWSAESSSVVRAPTTTSDSTDHEGGLGEPSGTTRRVAVRRSAVTALPARDHGAGGLTGRVVSVQPTPDELRLVVDVAGIGELPAVGTAGWFPEAGETVSLRVDRVRLAILPETRGK</sequence>
<dbReference type="GO" id="GO:0015408">
    <property type="term" value="F:ABC-type ferric iron transporter activity"/>
    <property type="evidence" value="ECO:0007669"/>
    <property type="project" value="InterPro"/>
</dbReference>
<dbReference type="InterPro" id="IPR017871">
    <property type="entry name" value="ABC_transporter-like_CS"/>
</dbReference>
<evidence type="ECO:0000313" key="12">
    <source>
        <dbReference type="EMBL" id="NYI99452.1"/>
    </source>
</evidence>
<dbReference type="SMART" id="SM00382">
    <property type="entry name" value="AAA"/>
    <property type="match status" value="1"/>
</dbReference>
<dbReference type="PANTHER" id="PTHR42781:SF4">
    <property type="entry name" value="SPERMIDINE_PUTRESCINE IMPORT ATP-BINDING PROTEIN POTA"/>
    <property type="match status" value="1"/>
</dbReference>
<keyword evidence="3" id="KW-0410">Iron transport</keyword>
<dbReference type="CDD" id="cd03259">
    <property type="entry name" value="ABC_Carb_Solutes_like"/>
    <property type="match status" value="1"/>
</dbReference>
<evidence type="ECO:0000256" key="5">
    <source>
        <dbReference type="ARBA" id="ARBA00022840"/>
    </source>
</evidence>
<evidence type="ECO:0000256" key="8">
    <source>
        <dbReference type="ARBA" id="ARBA00023136"/>
    </source>
</evidence>
<keyword evidence="1" id="KW-0813">Transport</keyword>
<dbReference type="InterPro" id="IPR050093">
    <property type="entry name" value="ABC_SmlMolc_Importer"/>
</dbReference>
<dbReference type="Pfam" id="PF00005">
    <property type="entry name" value="ABC_tran"/>
    <property type="match status" value="1"/>
</dbReference>
<proteinExistence type="predicted"/>
<evidence type="ECO:0000256" key="9">
    <source>
        <dbReference type="ARBA" id="ARBA00066388"/>
    </source>
</evidence>
<organism evidence="12 13">
    <name type="scientific">Nocardioides thalensis</name>
    <dbReference type="NCBI Taxonomy" id="1914755"/>
    <lineage>
        <taxon>Bacteria</taxon>
        <taxon>Bacillati</taxon>
        <taxon>Actinomycetota</taxon>
        <taxon>Actinomycetes</taxon>
        <taxon>Propionibacteriales</taxon>
        <taxon>Nocardioidaceae</taxon>
        <taxon>Nocardioides</taxon>
    </lineage>
</organism>
<evidence type="ECO:0000256" key="6">
    <source>
        <dbReference type="ARBA" id="ARBA00023004"/>
    </source>
</evidence>
<keyword evidence="6" id="KW-0408">Iron</keyword>
<dbReference type="GO" id="GO:0016020">
    <property type="term" value="C:membrane"/>
    <property type="evidence" value="ECO:0007669"/>
    <property type="project" value="InterPro"/>
</dbReference>
<evidence type="ECO:0000256" key="10">
    <source>
        <dbReference type="SAM" id="MobiDB-lite"/>
    </source>
</evidence>
<dbReference type="EC" id="7.6.2.9" evidence="9"/>
<dbReference type="EMBL" id="JACCFP010000001">
    <property type="protein sequence ID" value="NYI99452.1"/>
    <property type="molecule type" value="Genomic_DNA"/>
</dbReference>
<dbReference type="GO" id="GO:0016887">
    <property type="term" value="F:ATP hydrolysis activity"/>
    <property type="evidence" value="ECO:0007669"/>
    <property type="project" value="InterPro"/>
</dbReference>
<dbReference type="PROSITE" id="PS50893">
    <property type="entry name" value="ABC_TRANSPORTER_2"/>
    <property type="match status" value="1"/>
</dbReference>
<dbReference type="RefSeq" id="WP_343046986.1">
    <property type="nucleotide sequence ID" value="NZ_JACCFP010000001.1"/>
</dbReference>
<dbReference type="AlphaFoldDB" id="A0A853BZ84"/>
<evidence type="ECO:0000259" key="11">
    <source>
        <dbReference type="PROSITE" id="PS50893"/>
    </source>
</evidence>
<keyword evidence="4" id="KW-0547">Nucleotide-binding</keyword>
<dbReference type="InterPro" id="IPR015853">
    <property type="entry name" value="ABC_transpr_FbpC"/>
</dbReference>